<accession>A0A6J4P0K7</accession>
<feature type="compositionally biased region" description="Basic and acidic residues" evidence="1">
    <location>
        <begin position="38"/>
        <end position="49"/>
    </location>
</feature>
<dbReference type="AlphaFoldDB" id="A0A6J4P0K7"/>
<protein>
    <submittedName>
        <fullName evidence="2">Uncharacterized protein</fullName>
    </submittedName>
</protein>
<evidence type="ECO:0000256" key="1">
    <source>
        <dbReference type="SAM" id="MobiDB-lite"/>
    </source>
</evidence>
<feature type="non-terminal residue" evidence="2">
    <location>
        <position position="149"/>
    </location>
</feature>
<gene>
    <name evidence="2" type="ORF">AVDCRST_MAG60-2188</name>
</gene>
<proteinExistence type="predicted"/>
<feature type="non-terminal residue" evidence="2">
    <location>
        <position position="1"/>
    </location>
</feature>
<evidence type="ECO:0000313" key="2">
    <source>
        <dbReference type="EMBL" id="CAA9402502.1"/>
    </source>
</evidence>
<dbReference type="EMBL" id="CADCUN010000234">
    <property type="protein sequence ID" value="CAA9402502.1"/>
    <property type="molecule type" value="Genomic_DNA"/>
</dbReference>
<reference evidence="2" key="1">
    <citation type="submission" date="2020-02" db="EMBL/GenBank/DDBJ databases">
        <authorList>
            <person name="Meier V. D."/>
        </authorList>
    </citation>
    <scope>NUCLEOTIDE SEQUENCE</scope>
    <source>
        <strain evidence="2">AVDCRST_MAG60</strain>
    </source>
</reference>
<organism evidence="2">
    <name type="scientific">uncultured Nocardioides sp</name>
    <dbReference type="NCBI Taxonomy" id="198441"/>
    <lineage>
        <taxon>Bacteria</taxon>
        <taxon>Bacillati</taxon>
        <taxon>Actinomycetota</taxon>
        <taxon>Actinomycetes</taxon>
        <taxon>Propionibacteriales</taxon>
        <taxon>Nocardioidaceae</taxon>
        <taxon>Nocardioides</taxon>
        <taxon>environmental samples</taxon>
    </lineage>
</organism>
<sequence length="149" mass="15938">DRPDLHPAPVPGEARDRPPRPGGRAAAVGGVGQPLLGHGDRHRDQRGLRDPLGADQDSQHQAADGLPGPRPPRPGRHRRPGRAAAAAGRGRGACLHALHLRHRLDHGPARRQGGGDRGVATTGAHRHPRRPRPADQEVEPSRKVEAEEM</sequence>
<feature type="compositionally biased region" description="Basic and acidic residues" evidence="1">
    <location>
        <begin position="132"/>
        <end position="149"/>
    </location>
</feature>
<name>A0A6J4P0K7_9ACTN</name>
<feature type="compositionally biased region" description="Pro residues" evidence="1">
    <location>
        <begin position="1"/>
        <end position="10"/>
    </location>
</feature>
<feature type="compositionally biased region" description="Low complexity" evidence="1">
    <location>
        <begin position="82"/>
        <end position="97"/>
    </location>
</feature>
<feature type="region of interest" description="Disordered" evidence="1">
    <location>
        <begin position="1"/>
        <end position="149"/>
    </location>
</feature>